<keyword evidence="1" id="KW-0812">Transmembrane</keyword>
<dbReference type="PANTHER" id="PTHR35394:SF5">
    <property type="entry name" value="DUF3176 DOMAIN-CONTAINING PROTEIN"/>
    <property type="match status" value="1"/>
</dbReference>
<evidence type="ECO:0000256" key="1">
    <source>
        <dbReference type="SAM" id="Phobius"/>
    </source>
</evidence>
<evidence type="ECO:0000313" key="3">
    <source>
        <dbReference type="Proteomes" id="UP001175261"/>
    </source>
</evidence>
<sequence length="505" mass="55349">MVSVSSVLSQAKWDELSGRESESGENVRLGNFALFEYAAQGLGGCFQVLWRFKGRHTACIGAYLTITSLAFGFFSQQLITTQVESVASRVSTDAGDVSRATFIQGTGGAIGPPPVGLDTKMAMLNGCASKNTTIDPPQVNCATGNCTWPIIPTLGVCGACVNLTDTIVMEEKNSLMRGNASIPCLAKARGGTELDLCEYTYEIFNVGPGTGQVFKTESTGTSYSARNFIGDLAAIGADRWDGDPRNRTAGECAFWYCVQARNVSVHNGVLKDEIVDTWTEHEQDPQKRLDLNFTNIPRSFDVDPKESYGLGPLWLTALQTYWNETVRGNVTTSIRGDGRKFSDSYVAEGLMHNMGDIKAWGTRFAESMTNQLRSTGVWAQVLDDGTREAAFDASRSTQQYKGLAWKSEVIIRVRWAWISYPASILLLALIYLIVEVFRSARAQDIRPWRNDPLVTLFMTVDDDLKGSIRSGLGDPLGVSRSAGDCRMRVVRDQDGLPIGFHAKQD</sequence>
<dbReference type="PANTHER" id="PTHR35394">
    <property type="entry name" value="DUF3176 DOMAIN-CONTAINING PROTEIN"/>
    <property type="match status" value="1"/>
</dbReference>
<comment type="caution">
    <text evidence="2">The sequence shown here is derived from an EMBL/GenBank/DDBJ whole genome shotgun (WGS) entry which is preliminary data.</text>
</comment>
<gene>
    <name evidence="2" type="ORF">NLU13_3293</name>
</gene>
<name>A0AA39LAA1_SARSR</name>
<accession>A0AA39LAA1</accession>
<keyword evidence="1" id="KW-0472">Membrane</keyword>
<feature type="transmembrane region" description="Helical" evidence="1">
    <location>
        <begin position="415"/>
        <end position="434"/>
    </location>
</feature>
<protein>
    <submittedName>
        <fullName evidence="2">Uncharacterized protein</fullName>
    </submittedName>
</protein>
<dbReference type="InterPro" id="IPR021514">
    <property type="entry name" value="DUF3176"/>
</dbReference>
<dbReference type="AlphaFoldDB" id="A0AA39LAA1"/>
<dbReference type="Proteomes" id="UP001175261">
    <property type="component" value="Unassembled WGS sequence"/>
</dbReference>
<dbReference type="EMBL" id="JAPDFR010000002">
    <property type="protein sequence ID" value="KAK0389720.1"/>
    <property type="molecule type" value="Genomic_DNA"/>
</dbReference>
<dbReference type="Pfam" id="PF11374">
    <property type="entry name" value="DUF3176"/>
    <property type="match status" value="1"/>
</dbReference>
<reference evidence="2" key="1">
    <citation type="submission" date="2022-10" db="EMBL/GenBank/DDBJ databases">
        <title>Determination and structural analysis of whole genome sequence of Sarocladium strictum F4-1.</title>
        <authorList>
            <person name="Hu L."/>
            <person name="Jiang Y."/>
        </authorList>
    </citation>
    <scope>NUCLEOTIDE SEQUENCE</scope>
    <source>
        <strain evidence="2">F4-1</strain>
    </source>
</reference>
<keyword evidence="1" id="KW-1133">Transmembrane helix</keyword>
<keyword evidence="3" id="KW-1185">Reference proteome</keyword>
<evidence type="ECO:0000313" key="2">
    <source>
        <dbReference type="EMBL" id="KAK0389720.1"/>
    </source>
</evidence>
<proteinExistence type="predicted"/>
<organism evidence="2 3">
    <name type="scientific">Sarocladium strictum</name>
    <name type="common">Black bundle disease fungus</name>
    <name type="synonym">Acremonium strictum</name>
    <dbReference type="NCBI Taxonomy" id="5046"/>
    <lineage>
        <taxon>Eukaryota</taxon>
        <taxon>Fungi</taxon>
        <taxon>Dikarya</taxon>
        <taxon>Ascomycota</taxon>
        <taxon>Pezizomycotina</taxon>
        <taxon>Sordariomycetes</taxon>
        <taxon>Hypocreomycetidae</taxon>
        <taxon>Hypocreales</taxon>
        <taxon>Sarocladiaceae</taxon>
        <taxon>Sarocladium</taxon>
    </lineage>
</organism>